<dbReference type="AlphaFoldDB" id="A0A0E9V862"/>
<accession>A0A0E9V862</accession>
<proteinExistence type="predicted"/>
<reference evidence="1" key="1">
    <citation type="submission" date="2014-11" db="EMBL/GenBank/DDBJ databases">
        <authorList>
            <person name="Amaro Gonzalez C."/>
        </authorList>
    </citation>
    <scope>NUCLEOTIDE SEQUENCE</scope>
</reference>
<reference evidence="1" key="2">
    <citation type="journal article" date="2015" name="Fish Shellfish Immunol.">
        <title>Early steps in the European eel (Anguilla anguilla)-Vibrio vulnificus interaction in the gills: Role of the RtxA13 toxin.</title>
        <authorList>
            <person name="Callol A."/>
            <person name="Pajuelo D."/>
            <person name="Ebbesson L."/>
            <person name="Teles M."/>
            <person name="MacKenzie S."/>
            <person name="Amaro C."/>
        </authorList>
    </citation>
    <scope>NUCLEOTIDE SEQUENCE</scope>
</reference>
<protein>
    <submittedName>
        <fullName evidence="1">Uncharacterized protein</fullName>
    </submittedName>
</protein>
<name>A0A0E9V862_ANGAN</name>
<sequence>MDRTYRSLTVRVTAVIRCIGSWASEPPTSVSTAYSHTAMFYPSVMSQEEDTISGS</sequence>
<organism evidence="1">
    <name type="scientific">Anguilla anguilla</name>
    <name type="common">European freshwater eel</name>
    <name type="synonym">Muraena anguilla</name>
    <dbReference type="NCBI Taxonomy" id="7936"/>
    <lineage>
        <taxon>Eukaryota</taxon>
        <taxon>Metazoa</taxon>
        <taxon>Chordata</taxon>
        <taxon>Craniata</taxon>
        <taxon>Vertebrata</taxon>
        <taxon>Euteleostomi</taxon>
        <taxon>Actinopterygii</taxon>
        <taxon>Neopterygii</taxon>
        <taxon>Teleostei</taxon>
        <taxon>Anguilliformes</taxon>
        <taxon>Anguillidae</taxon>
        <taxon>Anguilla</taxon>
    </lineage>
</organism>
<dbReference type="EMBL" id="GBXM01034298">
    <property type="protein sequence ID" value="JAH74279.1"/>
    <property type="molecule type" value="Transcribed_RNA"/>
</dbReference>
<evidence type="ECO:0000313" key="1">
    <source>
        <dbReference type="EMBL" id="JAH74279.1"/>
    </source>
</evidence>